<evidence type="ECO:0000313" key="5">
    <source>
        <dbReference type="Proteomes" id="UP000176303"/>
    </source>
</evidence>
<keyword evidence="2" id="KW-0812">Transmembrane</keyword>
<protein>
    <recommendedName>
        <fullName evidence="3">DUF11 domain-containing protein</fullName>
    </recommendedName>
</protein>
<feature type="transmembrane region" description="Helical" evidence="2">
    <location>
        <begin position="84"/>
        <end position="106"/>
    </location>
</feature>
<dbReference type="InterPro" id="IPR001434">
    <property type="entry name" value="OmcB-like_DUF11"/>
</dbReference>
<keyword evidence="2" id="KW-1133">Transmembrane helix</keyword>
<gene>
    <name evidence="4" type="ORF">A3D72_02255</name>
</gene>
<dbReference type="Gene3D" id="2.60.40.1170">
    <property type="entry name" value="Mu homology domain, subdomain B"/>
    <property type="match status" value="1"/>
</dbReference>
<accession>A0A1F7U8X3</accession>
<feature type="region of interest" description="Disordered" evidence="1">
    <location>
        <begin position="632"/>
        <end position="656"/>
    </location>
</feature>
<dbReference type="AlphaFoldDB" id="A0A1F7U8X3"/>
<dbReference type="STRING" id="1802391.A3D72_02255"/>
<evidence type="ECO:0000256" key="2">
    <source>
        <dbReference type="SAM" id="Phobius"/>
    </source>
</evidence>
<feature type="region of interest" description="Disordered" evidence="1">
    <location>
        <begin position="1"/>
        <end position="52"/>
    </location>
</feature>
<evidence type="ECO:0000313" key="4">
    <source>
        <dbReference type="EMBL" id="OGL74167.1"/>
    </source>
</evidence>
<dbReference type="EMBL" id="MGDZ01000005">
    <property type="protein sequence ID" value="OGL74167.1"/>
    <property type="molecule type" value="Genomic_DNA"/>
</dbReference>
<name>A0A1F7U8X3_9BACT</name>
<sequence length="656" mass="70336">MASKRKKIQEEKTPEAGPVSFDPESQETLPRPEDKQSDKTKMKQEAAKQETMEEELREIYEGDDGKLPDLTVLEKTKSRRTRNILILLVAFFAMLAAAAWAGFFVFKPFDKFRGAGVALSLSGPDSLVSGREVTFIVRYENREQVPIGSLEIVLTVPDSFQVTEAEPAPTEGNRWVLGSVPIGGGGRISLRGRVTGGLGETSGLQAFATYIPANFNSEFQSVGSYSAPIVSSTVTASSSLPESALPGDEVTYSLSYENTGESPISEAAVKAVYPEHFLFHASEPAVSEGNDLWKIGEIPPGGSGTLSVRGAFAAEAGGPAEFSAVVGRLTADKPLAVYVVASSTIQIIGGELRTTLIINGSNKGQPVNFGDTLRLSLVYENEGTEAIKNVELALNLDASPEDDGKSVIDWDTLVDENEGKRQGEVVRWTKKEIAVLGNLAPGAEGTIDLSVKLAEAPLAVEDPSYRIGAWIETQIGSIGSRKVDRSVRTGTLDFPINSDARLSSGARYYNEDEIPMGTGPLPPKVGETTSLRVFWSFSNSLHELSNLVVATTLPEGVTWTNKVLADAGEVRYDPETRRITWTINRMPTSIAGLGANFEVSVTPALENVGSLIQLTDPVTFDADDLGNQSHLTRSAPKLDSNLEGDPVASGRGVVVK</sequence>
<evidence type="ECO:0000256" key="1">
    <source>
        <dbReference type="SAM" id="MobiDB-lite"/>
    </source>
</evidence>
<dbReference type="Pfam" id="PF01345">
    <property type="entry name" value="DUF11"/>
    <property type="match status" value="1"/>
</dbReference>
<feature type="compositionally biased region" description="Basic and acidic residues" evidence="1">
    <location>
        <begin position="30"/>
        <end position="51"/>
    </location>
</feature>
<dbReference type="Proteomes" id="UP000176303">
    <property type="component" value="Unassembled WGS sequence"/>
</dbReference>
<keyword evidence="2" id="KW-0472">Membrane</keyword>
<feature type="domain" description="DUF11" evidence="3">
    <location>
        <begin position="243"/>
        <end position="312"/>
    </location>
</feature>
<proteinExistence type="predicted"/>
<reference evidence="4 5" key="1">
    <citation type="journal article" date="2016" name="Nat. Commun.">
        <title>Thousands of microbial genomes shed light on interconnected biogeochemical processes in an aquifer system.</title>
        <authorList>
            <person name="Anantharaman K."/>
            <person name="Brown C.T."/>
            <person name="Hug L.A."/>
            <person name="Sharon I."/>
            <person name="Castelle C.J."/>
            <person name="Probst A.J."/>
            <person name="Thomas B.C."/>
            <person name="Singh A."/>
            <person name="Wilkins M.J."/>
            <person name="Karaoz U."/>
            <person name="Brodie E.L."/>
            <person name="Williams K.H."/>
            <person name="Hubbard S.S."/>
            <person name="Banfield J.F."/>
        </authorList>
    </citation>
    <scope>NUCLEOTIDE SEQUENCE [LARGE SCALE GENOMIC DNA]</scope>
</reference>
<organism evidence="4 5">
    <name type="scientific">Candidatus Uhrbacteria bacterium RIFCSPHIGHO2_02_FULL_57_19</name>
    <dbReference type="NCBI Taxonomy" id="1802391"/>
    <lineage>
        <taxon>Bacteria</taxon>
        <taxon>Candidatus Uhriibacteriota</taxon>
    </lineage>
</organism>
<evidence type="ECO:0000259" key="3">
    <source>
        <dbReference type="Pfam" id="PF01345"/>
    </source>
</evidence>
<comment type="caution">
    <text evidence="4">The sequence shown here is derived from an EMBL/GenBank/DDBJ whole genome shotgun (WGS) entry which is preliminary data.</text>
</comment>